<evidence type="ECO:0000256" key="4">
    <source>
        <dbReference type="ARBA" id="ARBA00023040"/>
    </source>
</evidence>
<feature type="transmembrane region" description="Helical" evidence="9">
    <location>
        <begin position="175"/>
        <end position="197"/>
    </location>
</feature>
<feature type="transmembrane region" description="Helical" evidence="9">
    <location>
        <begin position="51"/>
        <end position="69"/>
    </location>
</feature>
<dbReference type="OrthoDB" id="6117944at2759"/>
<keyword evidence="3 9" id="KW-1133">Transmembrane helix</keyword>
<dbReference type="PANTHER" id="PTHR24243">
    <property type="entry name" value="G-PROTEIN COUPLED RECEPTOR"/>
    <property type="match status" value="1"/>
</dbReference>
<dbReference type="InterPro" id="IPR017452">
    <property type="entry name" value="GPCR_Rhodpsn_7TM"/>
</dbReference>
<accession>A0A0L8HM69</accession>
<keyword evidence="5 9" id="KW-0472">Membrane</keyword>
<dbReference type="GO" id="GO:0004930">
    <property type="term" value="F:G protein-coupled receptor activity"/>
    <property type="evidence" value="ECO:0007669"/>
    <property type="project" value="UniProtKB-KW"/>
</dbReference>
<name>A0A0L8HM69_OCTBM</name>
<dbReference type="GO" id="GO:0005886">
    <property type="term" value="C:plasma membrane"/>
    <property type="evidence" value="ECO:0007669"/>
    <property type="project" value="TreeGrafter"/>
</dbReference>
<evidence type="ECO:0000256" key="2">
    <source>
        <dbReference type="ARBA" id="ARBA00022692"/>
    </source>
</evidence>
<organism evidence="11">
    <name type="scientific">Octopus bimaculoides</name>
    <name type="common">California two-spotted octopus</name>
    <dbReference type="NCBI Taxonomy" id="37653"/>
    <lineage>
        <taxon>Eukaryota</taxon>
        <taxon>Metazoa</taxon>
        <taxon>Spiralia</taxon>
        <taxon>Lophotrochozoa</taxon>
        <taxon>Mollusca</taxon>
        <taxon>Cephalopoda</taxon>
        <taxon>Coleoidea</taxon>
        <taxon>Octopodiformes</taxon>
        <taxon>Octopoda</taxon>
        <taxon>Incirrata</taxon>
        <taxon>Octopodidae</taxon>
        <taxon>Octopus</taxon>
    </lineage>
</organism>
<protein>
    <recommendedName>
        <fullName evidence="10">G-protein coupled receptors family 1 profile domain-containing protein</fullName>
    </recommendedName>
</protein>
<evidence type="ECO:0000256" key="6">
    <source>
        <dbReference type="ARBA" id="ARBA00023170"/>
    </source>
</evidence>
<evidence type="ECO:0000256" key="3">
    <source>
        <dbReference type="ARBA" id="ARBA00022989"/>
    </source>
</evidence>
<comment type="similarity">
    <text evidence="8">Belongs to the G-protein coupled receptor 1 family.</text>
</comment>
<sequence>MNATHLSDPVLLSRLVVFSIIPFFLIVGLIGNTFVVYIYVRQSQKSNVETFIFVLAVIDLIGCIFGMPLEMAELYPAIQSNYLCKFYKFIVFICSTISSFILFTIAIERFTKICCPLSKQITPKLRNSLIIFIIVLSVVLVLPPVLYTEGVPIFHENKIFMECENVLRGSFLWSYALMALIVYSILVLSTTVLYSFVRKTINQHLKKKQSKEESSQQERINLINIKSITQHLKKKQSEEEACKQEQINHIYIVLISISILYFVSFLPTRVFFVIYPYCKDSNLLQIFKVISYRSWILNSSLNPVMYGFCKKTFRKSIVNIFTRD</sequence>
<evidence type="ECO:0000259" key="10">
    <source>
        <dbReference type="PROSITE" id="PS50262"/>
    </source>
</evidence>
<dbReference type="SUPFAM" id="SSF81321">
    <property type="entry name" value="Family A G protein-coupled receptor-like"/>
    <property type="match status" value="1"/>
</dbReference>
<dbReference type="PROSITE" id="PS00237">
    <property type="entry name" value="G_PROTEIN_RECEP_F1_1"/>
    <property type="match status" value="1"/>
</dbReference>
<keyword evidence="7 8" id="KW-0807">Transducer</keyword>
<feature type="transmembrane region" description="Helical" evidence="9">
    <location>
        <begin position="250"/>
        <end position="275"/>
    </location>
</feature>
<feature type="domain" description="G-protein coupled receptors family 1 profile" evidence="10">
    <location>
        <begin position="31"/>
        <end position="306"/>
    </location>
</feature>
<dbReference type="InterPro" id="IPR000276">
    <property type="entry name" value="GPCR_Rhodpsn"/>
</dbReference>
<dbReference type="PRINTS" id="PR00237">
    <property type="entry name" value="GPCRRHODOPSN"/>
</dbReference>
<dbReference type="Pfam" id="PF00001">
    <property type="entry name" value="7tm_1"/>
    <property type="match status" value="1"/>
</dbReference>
<keyword evidence="2 8" id="KW-0812">Transmembrane</keyword>
<reference evidence="11" key="1">
    <citation type="submission" date="2015-07" db="EMBL/GenBank/DDBJ databases">
        <title>MeaNS - Measles Nucleotide Surveillance Program.</title>
        <authorList>
            <person name="Tran T."/>
            <person name="Druce J."/>
        </authorList>
    </citation>
    <scope>NUCLEOTIDE SEQUENCE</scope>
    <source>
        <strain evidence="11">UCB-OBI-ISO-001</strain>
        <tissue evidence="11">Gonad</tissue>
    </source>
</reference>
<keyword evidence="4 8" id="KW-0297">G-protein coupled receptor</keyword>
<dbReference type="CDD" id="cd00637">
    <property type="entry name" value="7tm_classA_rhodopsin-like"/>
    <property type="match status" value="1"/>
</dbReference>
<evidence type="ECO:0000256" key="8">
    <source>
        <dbReference type="RuleBase" id="RU000688"/>
    </source>
</evidence>
<gene>
    <name evidence="11" type="ORF">OCBIM_22011402mg</name>
</gene>
<feature type="transmembrane region" description="Helical" evidence="9">
    <location>
        <begin position="15"/>
        <end position="39"/>
    </location>
</feature>
<dbReference type="PROSITE" id="PS50262">
    <property type="entry name" value="G_PROTEIN_RECEP_F1_2"/>
    <property type="match status" value="1"/>
</dbReference>
<evidence type="ECO:0000256" key="7">
    <source>
        <dbReference type="ARBA" id="ARBA00023224"/>
    </source>
</evidence>
<dbReference type="EMBL" id="KQ417791">
    <property type="protein sequence ID" value="KOF90331.1"/>
    <property type="molecule type" value="Genomic_DNA"/>
</dbReference>
<evidence type="ECO:0000313" key="11">
    <source>
        <dbReference type="EMBL" id="KOF90331.1"/>
    </source>
</evidence>
<keyword evidence="6 8" id="KW-0675">Receptor</keyword>
<feature type="transmembrane region" description="Helical" evidence="9">
    <location>
        <begin position="89"/>
        <end position="107"/>
    </location>
</feature>
<proteinExistence type="inferred from homology"/>
<evidence type="ECO:0000256" key="5">
    <source>
        <dbReference type="ARBA" id="ARBA00023136"/>
    </source>
</evidence>
<evidence type="ECO:0000256" key="1">
    <source>
        <dbReference type="ARBA" id="ARBA00004141"/>
    </source>
</evidence>
<feature type="transmembrane region" description="Helical" evidence="9">
    <location>
        <begin position="128"/>
        <end position="147"/>
    </location>
</feature>
<comment type="subcellular location">
    <subcellularLocation>
        <location evidence="1">Membrane</location>
        <topology evidence="1">Multi-pass membrane protein</topology>
    </subcellularLocation>
</comment>
<dbReference type="AlphaFoldDB" id="A0A0L8HM69"/>
<evidence type="ECO:0000256" key="9">
    <source>
        <dbReference type="SAM" id="Phobius"/>
    </source>
</evidence>
<dbReference type="PANTHER" id="PTHR24243:SF208">
    <property type="entry name" value="PYROKININ-1 RECEPTOR"/>
    <property type="match status" value="1"/>
</dbReference>
<dbReference type="STRING" id="37653.A0A0L8HM69"/>
<dbReference type="Gene3D" id="1.20.1070.10">
    <property type="entry name" value="Rhodopsin 7-helix transmembrane proteins"/>
    <property type="match status" value="1"/>
</dbReference>